<dbReference type="GO" id="GO:0009306">
    <property type="term" value="P:protein secretion"/>
    <property type="evidence" value="ECO:0007669"/>
    <property type="project" value="InterPro"/>
</dbReference>
<dbReference type="Proteomes" id="UP000269154">
    <property type="component" value="Unassembled WGS sequence"/>
</dbReference>
<evidence type="ECO:0000256" key="1">
    <source>
        <dbReference type="ARBA" id="ARBA00004167"/>
    </source>
</evidence>
<feature type="domain" description="Translocation and assembly module TamB C-terminal" evidence="6">
    <location>
        <begin position="1430"/>
        <end position="1805"/>
    </location>
</feature>
<dbReference type="PANTHER" id="PTHR34457:SF3">
    <property type="entry name" value="PROTEIN TIC236, CHLOROPLASTIC"/>
    <property type="match status" value="1"/>
</dbReference>
<name>A0A3N6NXU8_9CYAN</name>
<keyword evidence="8" id="KW-1185">Reference proteome</keyword>
<protein>
    <recommendedName>
        <fullName evidence="6">Translocation and assembly module TamB C-terminal domain-containing protein</fullName>
    </recommendedName>
</protein>
<dbReference type="InterPro" id="IPR007452">
    <property type="entry name" value="TamB_C"/>
</dbReference>
<organism evidence="7 8">
    <name type="scientific">Okeania hirsuta</name>
    <dbReference type="NCBI Taxonomy" id="1458930"/>
    <lineage>
        <taxon>Bacteria</taxon>
        <taxon>Bacillati</taxon>
        <taxon>Cyanobacteriota</taxon>
        <taxon>Cyanophyceae</taxon>
        <taxon>Oscillatoriophycideae</taxon>
        <taxon>Oscillatoriales</taxon>
        <taxon>Microcoleaceae</taxon>
        <taxon>Okeania</taxon>
    </lineage>
</organism>
<evidence type="ECO:0000256" key="4">
    <source>
        <dbReference type="ARBA" id="ARBA00023136"/>
    </source>
</evidence>
<comment type="subcellular location">
    <subcellularLocation>
        <location evidence="1">Membrane</location>
        <topology evidence="1">Single-pass membrane protein</topology>
    </subcellularLocation>
</comment>
<sequence length="1805" mass="191286">MENLPLEPIAQQYGITPPLPLGNFSSEVAIAGALESLKGQVQWQLPKAVYPVSGTVDIVDSQANIKNTVVEVGGGKVNIDGTANLDNWQLNVTVNQINLDNLEPLKPLGLPSGLEGIVNAQASSSGLTRDFSINSIDGNGSGVINIAGGQVNFNARANNGSLQGKGNAVQLSLSALERIGRNANFLTTPNPILSSQTDGKVNGEATFSANLNDLSLPGITSGFQGNVNIANGTVNANGKVNNGNFQALVDTEELPLNPLLDLGLSAVNSGIITDQEQLNNIRVNIPRLKTLNGRLNGKVNLSGNLANPSPENIAGDLVGNLKIEEGTINATGSLNSGNFQTTVKTNQISLTAVEKLLTEAQIVSLKNNVLPTDIKGEVQGEATISGNINNLTPTGIAIDGDGKVIIAGGTVNATGKLNNGNFQASVNSSKLAVNPLMDLGEAVLTSGLIPVEPNQIQILQAQIPAIKTLNSQVDVNANLSGNLNNLSPEAITANTNSKLFIDGNAVYIDGKLERGNFFANVGTENIALRLLEETVRKTGLIAIPASATLPPGIEGELFGNLSVFGNLNNLNPQAIAADGTGKLIIGNNTINATGKLNNGNFTASAITEPIPLSFVKKIAKELDTNLGTDNTNKEIIELVLPYLDTINGNILGNAKVAGNLENLNPEAIAAEAEGKVLLANGGTVNITGELVGKKWQTAIVGDQIPLEQFSAALEKQEQTKPAVAAIRQVQKLLGQAENLPVIGGFLNTNIDLSGTLANFSPEAIAAQAKLTLSELPVIQQPLNSLFDWKGKQVEIEKVSIPPNVNANGVVGVDFTQQKPPTISGININVNLSDFDLESLPIEKLAQNLPIEKKGELLTGRVNFDGKVIGKSIEDLSLVGDIVLRNLAVNSVDFDSVLSGKLNAGIADGVTFKIAGEQDRLELVLDRFDQTYFPTAFLIQRDEAKLAGVTEGENLLVTLEQFPVELLDIAPAAQFDIAQVSGEASAKIAISGLRTFDLNSIAANGNLAVAKPSIGYIDAESFTADINFAEGIGTLNDGTLLLGDSRYVLQAMVDINSPDANFDPKFAGNLKIEKGEAQDILTALQWFNLEDIARGIKTPNYANAEDVQPVAVGFPENTPVISQLRRFAEIQALLKQQQESQQPNTPIPIPPLADLDITFSGEVTAEGTWQSGIDGKFDINGSDWSWGPYKVDKFLVQGQYENEVLTVKPLEVQAGETLLAFNGDLSAENQTGKLRLENIDLGEIQKFAQNYIPPNINFNITGILNAETEIGGNFEDPRAIGKINIVDGTLNETPIEKAQTEFSYNTGRLRFGGGISIIGDPILYRGDVPIDLPFAQVSAGSDLINVSVNIKNDALQIVNILTDQVTLNSGQGDILLQVKGTLQQPEPEGYAKFANISITAAAFPQPLTDLEGTVLFQGDRIEVKELQGIISDGKVEVIGVLPIFQPFGSQEPDINNPLTITLDQLNIDFQRVFQGGIDGKVLITGTALQPEVGGNVEVSQGKIFLNQAAGLAAAAGSQENPPSFGMGEFEIGLNNFQVTLSDRLQMISPGLANFEVAGGLLINGTLSDIRPSGTIDLAAGSINLFTTELRLDPNYNNIATFTPINGLDPIVDVQLLASAFESNRSSSPSSPLSPETIDAPSPGTLNSSQRVRIMATAKGPLSELENNLELTSSPKRSEVQIVSLLGGNIIDTLSEDRNLALANVASTTILANLQQDIIAATGLSEFRIFPASIPKRGARRASSLGWGLEVGVDVTNKLGVSMTRLFGANEPTEFSLLYELNDEVRIRGGSNFSDNAVLSVEYEVQF</sequence>
<dbReference type="Pfam" id="PF04357">
    <property type="entry name" value="TamB"/>
    <property type="match status" value="1"/>
</dbReference>
<gene>
    <name evidence="7" type="ORF">D5R40_30425</name>
</gene>
<evidence type="ECO:0000313" key="8">
    <source>
        <dbReference type="Proteomes" id="UP000269154"/>
    </source>
</evidence>
<dbReference type="EMBL" id="RCBY01000342">
    <property type="protein sequence ID" value="RQH23324.1"/>
    <property type="molecule type" value="Genomic_DNA"/>
</dbReference>
<feature type="compositionally biased region" description="Low complexity" evidence="5">
    <location>
        <begin position="1624"/>
        <end position="1633"/>
    </location>
</feature>
<accession>A0A3N6NXU8</accession>
<dbReference type="RefSeq" id="WP_124155640.1">
    <property type="nucleotide sequence ID" value="NZ_CAWOKI010000091.1"/>
</dbReference>
<comment type="caution">
    <text evidence="7">The sequence shown here is derived from an EMBL/GenBank/DDBJ whole genome shotgun (WGS) entry which is preliminary data.</text>
</comment>
<dbReference type="InterPro" id="IPR053022">
    <property type="entry name" value="Chloroplast_translocon_comp"/>
</dbReference>
<evidence type="ECO:0000259" key="6">
    <source>
        <dbReference type="Pfam" id="PF04357"/>
    </source>
</evidence>
<evidence type="ECO:0000256" key="2">
    <source>
        <dbReference type="ARBA" id="ARBA00022692"/>
    </source>
</evidence>
<dbReference type="PANTHER" id="PTHR34457">
    <property type="entry name" value="EMBRYO DEFECTIVE 2410"/>
    <property type="match status" value="1"/>
</dbReference>
<evidence type="ECO:0000256" key="5">
    <source>
        <dbReference type="SAM" id="MobiDB-lite"/>
    </source>
</evidence>
<keyword evidence="3" id="KW-1133">Transmembrane helix</keyword>
<proteinExistence type="predicted"/>
<dbReference type="GO" id="GO:0005886">
    <property type="term" value="C:plasma membrane"/>
    <property type="evidence" value="ECO:0007669"/>
    <property type="project" value="InterPro"/>
</dbReference>
<keyword evidence="2" id="KW-0812">Transmembrane</keyword>
<reference evidence="7 8" key="1">
    <citation type="journal article" date="2018" name="ACS Chem. Biol.">
        <title>Ketoreductase domain dysfunction expands chemodiversity: malyngamide biosynthesis in the cyanobacterium Okeania hirsuta.</title>
        <authorList>
            <person name="Moss N.A."/>
            <person name="Leao T."/>
            <person name="Rankin M."/>
            <person name="McCullough T.M."/>
            <person name="Qu P."/>
            <person name="Korobeynikov A."/>
            <person name="Smith J.L."/>
            <person name="Gerwick L."/>
            <person name="Gerwick W.H."/>
        </authorList>
    </citation>
    <scope>NUCLEOTIDE SEQUENCE [LARGE SCALE GENOMIC DNA]</scope>
    <source>
        <strain evidence="7 8">PAB10Feb10-1</strain>
    </source>
</reference>
<feature type="region of interest" description="Disordered" evidence="5">
    <location>
        <begin position="1621"/>
        <end position="1645"/>
    </location>
</feature>
<evidence type="ECO:0000256" key="3">
    <source>
        <dbReference type="ARBA" id="ARBA00022989"/>
    </source>
</evidence>
<keyword evidence="4" id="KW-0472">Membrane</keyword>
<evidence type="ECO:0000313" key="7">
    <source>
        <dbReference type="EMBL" id="RQH23324.1"/>
    </source>
</evidence>